<dbReference type="RefSeq" id="XP_022490191.1">
    <property type="nucleotide sequence ID" value="XM_022629904.1"/>
</dbReference>
<dbReference type="GO" id="GO:0043130">
    <property type="term" value="F:ubiquitin binding"/>
    <property type="evidence" value="ECO:0007669"/>
    <property type="project" value="InterPro"/>
</dbReference>
<sequence length="258" mass="27543">MASGVAAPPLPPHPNPYRSAYAGAGAQASARPPANTLPNAEELAARVEEARNSAKLLTQFVQSTPPAELEDNDLVKEFVDRCRTGSRLIQGYIHSTNPAPDEDTLLTLIETNDEISVALSQQQRAMLRARKVRGSSSPSSSNVNSPEPTSQSQSQGSPSGAAAPREQPLPSVPVATELPSTVMTGGRTSNATTAAPIAAATAAPTIGNTGRHEYRSEDFQVQNPFADDYVTDDSDHGRNQTHQSQRDRVHFQPAEQER</sequence>
<dbReference type="InterPro" id="IPR004152">
    <property type="entry name" value="GAT_dom"/>
</dbReference>
<dbReference type="GO" id="GO:0035091">
    <property type="term" value="F:phosphatidylinositol binding"/>
    <property type="evidence" value="ECO:0007669"/>
    <property type="project" value="InterPro"/>
</dbReference>
<dbReference type="EMBL" id="LXJU01000005">
    <property type="protein sequence ID" value="OGE54759.1"/>
    <property type="molecule type" value="Genomic_DNA"/>
</dbReference>
<feature type="region of interest" description="Disordered" evidence="1">
    <location>
        <begin position="1"/>
        <end position="35"/>
    </location>
</feature>
<feature type="compositionally biased region" description="Low complexity" evidence="1">
    <location>
        <begin position="190"/>
        <end position="209"/>
    </location>
</feature>
<feature type="region of interest" description="Disordered" evidence="1">
    <location>
        <begin position="120"/>
        <end position="258"/>
    </location>
</feature>
<evidence type="ECO:0000256" key="1">
    <source>
        <dbReference type="SAM" id="MobiDB-lite"/>
    </source>
</evidence>
<dbReference type="GeneID" id="34574638"/>
<dbReference type="Pfam" id="PF03127">
    <property type="entry name" value="GAT"/>
    <property type="match status" value="1"/>
</dbReference>
<organism evidence="3 4">
    <name type="scientific">Penicillium arizonense</name>
    <dbReference type="NCBI Taxonomy" id="1835702"/>
    <lineage>
        <taxon>Eukaryota</taxon>
        <taxon>Fungi</taxon>
        <taxon>Dikarya</taxon>
        <taxon>Ascomycota</taxon>
        <taxon>Pezizomycotina</taxon>
        <taxon>Eurotiomycetes</taxon>
        <taxon>Eurotiomycetidae</taxon>
        <taxon>Eurotiales</taxon>
        <taxon>Aspergillaceae</taxon>
        <taxon>Penicillium</taxon>
    </lineage>
</organism>
<dbReference type="PROSITE" id="PS50909">
    <property type="entry name" value="GAT"/>
    <property type="match status" value="1"/>
</dbReference>
<dbReference type="Proteomes" id="UP000177622">
    <property type="component" value="Unassembled WGS sequence"/>
</dbReference>
<feature type="compositionally biased region" description="Polar residues" evidence="1">
    <location>
        <begin position="178"/>
        <end position="189"/>
    </location>
</feature>
<feature type="compositionally biased region" description="Low complexity" evidence="1">
    <location>
        <begin position="16"/>
        <end position="34"/>
    </location>
</feature>
<gene>
    <name evidence="3" type="ORF">PENARI_c005G08491</name>
</gene>
<dbReference type="AlphaFoldDB" id="A0A1F5LPA7"/>
<dbReference type="STRING" id="1835702.A0A1F5LPA7"/>
<accession>A0A1F5LPA7</accession>
<name>A0A1F5LPA7_PENAI</name>
<dbReference type="SUPFAM" id="SSF89009">
    <property type="entry name" value="GAT-like domain"/>
    <property type="match status" value="1"/>
</dbReference>
<dbReference type="OrthoDB" id="5393057at2759"/>
<dbReference type="CDD" id="cd21383">
    <property type="entry name" value="GAT_GGA_Tom1-like"/>
    <property type="match status" value="1"/>
</dbReference>
<keyword evidence="4" id="KW-1185">Reference proteome</keyword>
<dbReference type="InterPro" id="IPR038425">
    <property type="entry name" value="GAT_sf"/>
</dbReference>
<evidence type="ECO:0000259" key="2">
    <source>
        <dbReference type="PROSITE" id="PS50909"/>
    </source>
</evidence>
<protein>
    <recommendedName>
        <fullName evidence="2">GAT domain-containing protein</fullName>
    </recommendedName>
</protein>
<feature type="compositionally biased region" description="Low complexity" evidence="1">
    <location>
        <begin position="135"/>
        <end position="164"/>
    </location>
</feature>
<feature type="domain" description="GAT" evidence="2">
    <location>
        <begin position="38"/>
        <end position="127"/>
    </location>
</feature>
<feature type="compositionally biased region" description="Basic and acidic residues" evidence="1">
    <location>
        <begin position="233"/>
        <end position="258"/>
    </location>
</feature>
<evidence type="ECO:0000313" key="3">
    <source>
        <dbReference type="EMBL" id="OGE54759.1"/>
    </source>
</evidence>
<proteinExistence type="predicted"/>
<comment type="caution">
    <text evidence="3">The sequence shown here is derived from an EMBL/GenBank/DDBJ whole genome shotgun (WGS) entry which is preliminary data.</text>
</comment>
<reference evidence="3 4" key="1">
    <citation type="journal article" date="2016" name="Sci. Rep.">
        <title>Penicillium arizonense, a new, genome sequenced fungal species, reveals a high chemical diversity in secreted metabolites.</title>
        <authorList>
            <person name="Grijseels S."/>
            <person name="Nielsen J.C."/>
            <person name="Randelovic M."/>
            <person name="Nielsen J."/>
            <person name="Nielsen K.F."/>
            <person name="Workman M."/>
            <person name="Frisvad J.C."/>
        </authorList>
    </citation>
    <scope>NUCLEOTIDE SEQUENCE [LARGE SCALE GENOMIC DNA]</scope>
    <source>
        <strain evidence="3 4">CBS 141311</strain>
    </source>
</reference>
<dbReference type="Gene3D" id="1.20.58.160">
    <property type="match status" value="1"/>
</dbReference>
<evidence type="ECO:0000313" key="4">
    <source>
        <dbReference type="Proteomes" id="UP000177622"/>
    </source>
</evidence>